<evidence type="ECO:0000313" key="1">
    <source>
        <dbReference type="EMBL" id="RNB72151.1"/>
    </source>
</evidence>
<reference evidence="1 2" key="1">
    <citation type="submission" date="2018-10" db="EMBL/GenBank/DDBJ databases">
        <title>Phylogenomics of Brevibacillus.</title>
        <authorList>
            <person name="Dunlap C."/>
        </authorList>
    </citation>
    <scope>NUCLEOTIDE SEQUENCE [LARGE SCALE GENOMIC DNA]</scope>
    <source>
        <strain evidence="1 2">JCM 15085</strain>
    </source>
</reference>
<sequence length="96" mass="11106">MQKQNNALDDFKTFMSQIEWLCQHLRLNLDDYTSSYDFFRDVMGRVSVGTLQSLDTMMGDDYLHDDLLGEMHRAVRSRLQELRPTVSLAGESGWSA</sequence>
<gene>
    <name evidence="1" type="ORF">EDM58_21850</name>
</gene>
<name>A0A3M8C9E5_9BACL</name>
<accession>A0A3M8C9E5</accession>
<protein>
    <submittedName>
        <fullName evidence="1">Uncharacterized protein</fullName>
    </submittedName>
</protein>
<dbReference type="Proteomes" id="UP000281915">
    <property type="component" value="Unassembled WGS sequence"/>
</dbReference>
<dbReference type="EMBL" id="RHHT01000062">
    <property type="protein sequence ID" value="RNB72151.1"/>
    <property type="molecule type" value="Genomic_DNA"/>
</dbReference>
<comment type="caution">
    <text evidence="1">The sequence shown here is derived from an EMBL/GenBank/DDBJ whole genome shotgun (WGS) entry which is preliminary data.</text>
</comment>
<organism evidence="1 2">
    <name type="scientific">Brevibacillus panacihumi</name>
    <dbReference type="NCBI Taxonomy" id="497735"/>
    <lineage>
        <taxon>Bacteria</taxon>
        <taxon>Bacillati</taxon>
        <taxon>Bacillota</taxon>
        <taxon>Bacilli</taxon>
        <taxon>Bacillales</taxon>
        <taxon>Paenibacillaceae</taxon>
        <taxon>Brevibacillus</taxon>
    </lineage>
</organism>
<dbReference type="AlphaFoldDB" id="A0A3M8C9E5"/>
<evidence type="ECO:0000313" key="2">
    <source>
        <dbReference type="Proteomes" id="UP000281915"/>
    </source>
</evidence>
<proteinExistence type="predicted"/>